<protein>
    <submittedName>
        <fullName evidence="6">Caspase-8</fullName>
    </submittedName>
</protein>
<dbReference type="InterPro" id="IPR015917">
    <property type="entry name" value="Pept_C14A"/>
</dbReference>
<dbReference type="InterPro" id="IPR002138">
    <property type="entry name" value="Pept_C14_p10"/>
</dbReference>
<dbReference type="PROSITE" id="PS50208">
    <property type="entry name" value="CASPASE_P20"/>
    <property type="match status" value="1"/>
</dbReference>
<dbReference type="GO" id="GO:0051604">
    <property type="term" value="P:protein maturation"/>
    <property type="evidence" value="ECO:0007669"/>
    <property type="project" value="UniProtKB-ARBA"/>
</dbReference>
<dbReference type="PROSITE" id="PS01122">
    <property type="entry name" value="CASPASE_CYS"/>
    <property type="match status" value="1"/>
</dbReference>
<evidence type="ECO:0000256" key="1">
    <source>
        <dbReference type="ARBA" id="ARBA00010134"/>
    </source>
</evidence>
<keyword evidence="2" id="KW-0053">Apoptosis</keyword>
<dbReference type="GO" id="GO:0006508">
    <property type="term" value="P:proteolysis"/>
    <property type="evidence" value="ECO:0007669"/>
    <property type="project" value="InterPro"/>
</dbReference>
<dbReference type="GO" id="GO:0043067">
    <property type="term" value="P:regulation of programmed cell death"/>
    <property type="evidence" value="ECO:0007669"/>
    <property type="project" value="UniProtKB-ARBA"/>
</dbReference>
<comment type="similarity">
    <text evidence="1 3">Belongs to the peptidase C14A family.</text>
</comment>
<name>A0A9Q1B8X1_HOLLE</name>
<dbReference type="EMBL" id="JAIZAY010000478">
    <property type="protein sequence ID" value="KAJ8018276.1"/>
    <property type="molecule type" value="Genomic_DNA"/>
</dbReference>
<dbReference type="OrthoDB" id="6114029at2759"/>
<proteinExistence type="inferred from homology"/>
<dbReference type="PROSITE" id="PS50207">
    <property type="entry name" value="CASPASE_P10"/>
    <property type="match status" value="1"/>
</dbReference>
<dbReference type="Proteomes" id="UP001152320">
    <property type="component" value="Unassembled WGS sequence"/>
</dbReference>
<dbReference type="InterPro" id="IPR001309">
    <property type="entry name" value="Pept_C14_p20"/>
</dbReference>
<evidence type="ECO:0000256" key="2">
    <source>
        <dbReference type="ARBA" id="ARBA00022703"/>
    </source>
</evidence>
<comment type="caution">
    <text evidence="6">The sequence shown here is derived from an EMBL/GenBank/DDBJ whole genome shotgun (WGS) entry which is preliminary data.</text>
</comment>
<dbReference type="Pfam" id="PF00656">
    <property type="entry name" value="Peptidase_C14"/>
    <property type="match status" value="1"/>
</dbReference>
<dbReference type="SMART" id="SM00115">
    <property type="entry name" value="CASc"/>
    <property type="match status" value="1"/>
</dbReference>
<dbReference type="PRINTS" id="PR00376">
    <property type="entry name" value="IL1BCENZYME"/>
</dbReference>
<keyword evidence="7" id="KW-1185">Reference proteome</keyword>
<feature type="domain" description="Caspase family p20" evidence="5">
    <location>
        <begin position="29"/>
        <end position="153"/>
    </location>
</feature>
<dbReference type="PANTHER" id="PTHR48169:SF7">
    <property type="entry name" value="CASPASE 10"/>
    <property type="match status" value="1"/>
</dbReference>
<dbReference type="GO" id="GO:0004197">
    <property type="term" value="F:cysteine-type endopeptidase activity"/>
    <property type="evidence" value="ECO:0007669"/>
    <property type="project" value="InterPro"/>
</dbReference>
<evidence type="ECO:0000259" key="5">
    <source>
        <dbReference type="PROSITE" id="PS50208"/>
    </source>
</evidence>
<evidence type="ECO:0000313" key="7">
    <source>
        <dbReference type="Proteomes" id="UP001152320"/>
    </source>
</evidence>
<dbReference type="GO" id="GO:0006915">
    <property type="term" value="P:apoptotic process"/>
    <property type="evidence" value="ECO:0007669"/>
    <property type="project" value="UniProtKB-KW"/>
</dbReference>
<accession>A0A9Q1B8X1</accession>
<dbReference type="GO" id="GO:0005737">
    <property type="term" value="C:cytoplasm"/>
    <property type="evidence" value="ECO:0007669"/>
    <property type="project" value="UniProtKB-ARBA"/>
</dbReference>
<dbReference type="InterPro" id="IPR011600">
    <property type="entry name" value="Pept_C14_caspase"/>
</dbReference>
<dbReference type="InterPro" id="IPR029030">
    <property type="entry name" value="Caspase-like_dom_sf"/>
</dbReference>
<dbReference type="Gene3D" id="3.40.50.1460">
    <property type="match status" value="1"/>
</dbReference>
<evidence type="ECO:0000313" key="6">
    <source>
        <dbReference type="EMBL" id="KAJ8018276.1"/>
    </source>
</evidence>
<organism evidence="6 7">
    <name type="scientific">Holothuria leucospilota</name>
    <name type="common">Black long sea cucumber</name>
    <name type="synonym">Mertensiothuria leucospilota</name>
    <dbReference type="NCBI Taxonomy" id="206669"/>
    <lineage>
        <taxon>Eukaryota</taxon>
        <taxon>Metazoa</taxon>
        <taxon>Echinodermata</taxon>
        <taxon>Eleutherozoa</taxon>
        <taxon>Echinozoa</taxon>
        <taxon>Holothuroidea</taxon>
        <taxon>Aspidochirotacea</taxon>
        <taxon>Aspidochirotida</taxon>
        <taxon>Holothuriidae</taxon>
        <taxon>Holothuria</taxon>
    </lineage>
</organism>
<dbReference type="PANTHER" id="PTHR48169">
    <property type="entry name" value="DED DOMAIN-CONTAINING PROTEIN"/>
    <property type="match status" value="1"/>
</dbReference>
<dbReference type="InterPro" id="IPR033139">
    <property type="entry name" value="Caspase_cys_AS"/>
</dbReference>
<dbReference type="CDD" id="cd00032">
    <property type="entry name" value="CASc"/>
    <property type="match status" value="1"/>
</dbReference>
<evidence type="ECO:0000259" key="4">
    <source>
        <dbReference type="PROSITE" id="PS50207"/>
    </source>
</evidence>
<dbReference type="AlphaFoldDB" id="A0A9Q1B8X1"/>
<sequence>MEATNDPYTISHQTLHQRKYPIYPMDANPKGICLIISNKKFDDKKILERAGTEKDVENLRNTFGEKLNFEVHVEENLTAAEMIKTLQKWRDHDHIPYNAFICCLLSHGNRGVVMGTDGKPLQLSDVMGYFKGNCPSLINKPKIFIVQACQGDNWQRFTNQKIPKSPTREPVGIGSIHTPQVPNEVDFVLLLATVPGFKSARNNTKGSWFIMALTKILQRHGDIDISLAMTILNDQLSKVTDAKMDGKQVSQTAFVSHTLRRMLFLQQPVDCLPSV</sequence>
<feature type="domain" description="Caspase family p10" evidence="4">
    <location>
        <begin position="177"/>
        <end position="221"/>
    </location>
</feature>
<gene>
    <name evidence="6" type="ORF">HOLleu_43817</name>
</gene>
<evidence type="ECO:0000256" key="3">
    <source>
        <dbReference type="RuleBase" id="RU003971"/>
    </source>
</evidence>
<reference evidence="6" key="1">
    <citation type="submission" date="2021-10" db="EMBL/GenBank/DDBJ databases">
        <title>Tropical sea cucumber genome reveals ecological adaptation and Cuvierian tubules defense mechanism.</title>
        <authorList>
            <person name="Chen T."/>
        </authorList>
    </citation>
    <scope>NUCLEOTIDE SEQUENCE</scope>
    <source>
        <strain evidence="6">Nanhai2018</strain>
        <tissue evidence="6">Muscle</tissue>
    </source>
</reference>
<dbReference type="SUPFAM" id="SSF52129">
    <property type="entry name" value="Caspase-like"/>
    <property type="match status" value="1"/>
</dbReference>